<organism evidence="12 13">
    <name type="scientific">Rhipicephalus sanguineus</name>
    <name type="common">Brown dog tick</name>
    <name type="synonym">Ixodes sanguineus</name>
    <dbReference type="NCBI Taxonomy" id="34632"/>
    <lineage>
        <taxon>Eukaryota</taxon>
        <taxon>Metazoa</taxon>
        <taxon>Ecdysozoa</taxon>
        <taxon>Arthropoda</taxon>
        <taxon>Chelicerata</taxon>
        <taxon>Arachnida</taxon>
        <taxon>Acari</taxon>
        <taxon>Parasitiformes</taxon>
        <taxon>Ixodida</taxon>
        <taxon>Ixodoidea</taxon>
        <taxon>Ixodidae</taxon>
        <taxon>Rhipicephalinae</taxon>
        <taxon>Rhipicephalus</taxon>
        <taxon>Rhipicephalus</taxon>
    </lineage>
</organism>
<evidence type="ECO:0000256" key="6">
    <source>
        <dbReference type="ARBA" id="ARBA00022786"/>
    </source>
</evidence>
<name>A0A9D4SVE2_RHISA</name>
<dbReference type="VEuPathDB" id="VectorBase:RSAN_044025"/>
<dbReference type="Proteomes" id="UP000821837">
    <property type="component" value="Chromosome 5"/>
</dbReference>
<dbReference type="GO" id="GO:0061665">
    <property type="term" value="F:SUMO ligase activity"/>
    <property type="evidence" value="ECO:0007669"/>
    <property type="project" value="TreeGrafter"/>
</dbReference>
<keyword evidence="3" id="KW-0808">Transferase</keyword>
<dbReference type="GO" id="GO:0006357">
    <property type="term" value="P:regulation of transcription by RNA polymerase II"/>
    <property type="evidence" value="ECO:0007669"/>
    <property type="project" value="TreeGrafter"/>
</dbReference>
<gene>
    <name evidence="12" type="ORF">HPB52_000240</name>
</gene>
<dbReference type="Gene3D" id="3.30.40.10">
    <property type="entry name" value="Zinc/RING finger domain, C3HC4 (zinc finger)"/>
    <property type="match status" value="1"/>
</dbReference>
<feature type="domain" description="SP-RING-type" evidence="10">
    <location>
        <begin position="196"/>
        <end position="277"/>
    </location>
</feature>
<feature type="region of interest" description="Disordered" evidence="9">
    <location>
        <begin position="290"/>
        <end position="336"/>
    </location>
</feature>
<feature type="domain" description="PINIT" evidence="11">
    <location>
        <begin position="1"/>
        <end position="165"/>
    </location>
</feature>
<dbReference type="FunFam" id="2.60.120.780:FF:000001">
    <property type="entry name" value="E3 SUMO-protein ligase PIAS2 isoform X1"/>
    <property type="match status" value="1"/>
</dbReference>
<dbReference type="CDD" id="cd16650">
    <property type="entry name" value="SP-RING_PIAS-like"/>
    <property type="match status" value="1"/>
</dbReference>
<accession>A0A9D4SVE2</accession>
<evidence type="ECO:0000256" key="5">
    <source>
        <dbReference type="ARBA" id="ARBA00022771"/>
    </source>
</evidence>
<proteinExistence type="inferred from homology"/>
<dbReference type="GO" id="GO:0000785">
    <property type="term" value="C:chromatin"/>
    <property type="evidence" value="ECO:0007669"/>
    <property type="project" value="TreeGrafter"/>
</dbReference>
<evidence type="ECO:0000256" key="8">
    <source>
        <dbReference type="PROSITE-ProRule" id="PRU00452"/>
    </source>
</evidence>
<dbReference type="Gene3D" id="2.60.120.780">
    <property type="entry name" value="PINIT domain"/>
    <property type="match status" value="1"/>
</dbReference>
<evidence type="ECO:0000256" key="4">
    <source>
        <dbReference type="ARBA" id="ARBA00022723"/>
    </source>
</evidence>
<comment type="caution">
    <text evidence="12">The sequence shown here is derived from an EMBL/GenBank/DDBJ whole genome shotgun (WGS) entry which is preliminary data.</text>
</comment>
<evidence type="ECO:0000256" key="3">
    <source>
        <dbReference type="ARBA" id="ARBA00022679"/>
    </source>
</evidence>
<dbReference type="Pfam" id="PF14324">
    <property type="entry name" value="PINIT"/>
    <property type="match status" value="1"/>
</dbReference>
<dbReference type="InterPro" id="IPR038654">
    <property type="entry name" value="PINIT_sf"/>
</dbReference>
<dbReference type="Pfam" id="PF02891">
    <property type="entry name" value="zf-MIZ"/>
    <property type="match status" value="1"/>
</dbReference>
<feature type="compositionally biased region" description="Low complexity" evidence="9">
    <location>
        <begin position="300"/>
        <end position="325"/>
    </location>
</feature>
<dbReference type="PROSITE" id="PS51466">
    <property type="entry name" value="PINIT"/>
    <property type="match status" value="1"/>
</dbReference>
<evidence type="ECO:0000256" key="2">
    <source>
        <dbReference type="ARBA" id="ARBA00005383"/>
    </source>
</evidence>
<reference evidence="12" key="2">
    <citation type="submission" date="2021-09" db="EMBL/GenBank/DDBJ databases">
        <authorList>
            <person name="Jia N."/>
            <person name="Wang J."/>
            <person name="Shi W."/>
            <person name="Du L."/>
            <person name="Sun Y."/>
            <person name="Zhan W."/>
            <person name="Jiang J."/>
            <person name="Wang Q."/>
            <person name="Zhang B."/>
            <person name="Ji P."/>
            <person name="Sakyi L.B."/>
            <person name="Cui X."/>
            <person name="Yuan T."/>
            <person name="Jiang B."/>
            <person name="Yang W."/>
            <person name="Lam T.T.-Y."/>
            <person name="Chang Q."/>
            <person name="Ding S."/>
            <person name="Wang X."/>
            <person name="Zhu J."/>
            <person name="Ruan X."/>
            <person name="Zhao L."/>
            <person name="Wei J."/>
            <person name="Que T."/>
            <person name="Du C."/>
            <person name="Cheng J."/>
            <person name="Dai P."/>
            <person name="Han X."/>
            <person name="Huang E."/>
            <person name="Gao Y."/>
            <person name="Liu J."/>
            <person name="Shao H."/>
            <person name="Ye R."/>
            <person name="Li L."/>
            <person name="Wei W."/>
            <person name="Wang X."/>
            <person name="Wang C."/>
            <person name="Huo Q."/>
            <person name="Li W."/>
            <person name="Guo W."/>
            <person name="Chen H."/>
            <person name="Chen S."/>
            <person name="Zhou L."/>
            <person name="Zhou L."/>
            <person name="Ni X."/>
            <person name="Tian J."/>
            <person name="Zhou Y."/>
            <person name="Sheng Y."/>
            <person name="Liu T."/>
            <person name="Pan Y."/>
            <person name="Xia L."/>
            <person name="Li J."/>
            <person name="Zhao F."/>
            <person name="Cao W."/>
        </authorList>
    </citation>
    <scope>NUCLEOTIDE SEQUENCE</scope>
    <source>
        <strain evidence="12">Rsan-2018</strain>
        <tissue evidence="12">Larvae</tissue>
    </source>
</reference>
<dbReference type="GO" id="GO:0016925">
    <property type="term" value="P:protein sumoylation"/>
    <property type="evidence" value="ECO:0007669"/>
    <property type="project" value="TreeGrafter"/>
</dbReference>
<evidence type="ECO:0000313" key="12">
    <source>
        <dbReference type="EMBL" id="KAH7950752.1"/>
    </source>
</evidence>
<keyword evidence="6" id="KW-0833">Ubl conjugation pathway</keyword>
<comment type="pathway">
    <text evidence="1">Protein modification; protein sumoylation.</text>
</comment>
<dbReference type="EMBL" id="JABSTV010001251">
    <property type="protein sequence ID" value="KAH7950752.1"/>
    <property type="molecule type" value="Genomic_DNA"/>
</dbReference>
<dbReference type="PANTHER" id="PTHR10782">
    <property type="entry name" value="ZINC FINGER MIZ DOMAIN-CONTAINING PROTEIN"/>
    <property type="match status" value="1"/>
</dbReference>
<dbReference type="GO" id="GO:0008270">
    <property type="term" value="F:zinc ion binding"/>
    <property type="evidence" value="ECO:0007669"/>
    <property type="project" value="UniProtKB-KW"/>
</dbReference>
<evidence type="ECO:0000256" key="7">
    <source>
        <dbReference type="ARBA" id="ARBA00022833"/>
    </source>
</evidence>
<evidence type="ECO:0000313" key="13">
    <source>
        <dbReference type="Proteomes" id="UP000821837"/>
    </source>
</evidence>
<evidence type="ECO:0000259" key="10">
    <source>
        <dbReference type="PROSITE" id="PS51044"/>
    </source>
</evidence>
<protein>
    <submittedName>
        <fullName evidence="12">Uncharacterized protein</fullName>
    </submittedName>
</protein>
<evidence type="ECO:0000256" key="1">
    <source>
        <dbReference type="ARBA" id="ARBA00004718"/>
    </source>
</evidence>
<dbReference type="PANTHER" id="PTHR10782:SF94">
    <property type="entry name" value="SUPPRESSOR OF VARIEGATION 2-10, ISOFORM I"/>
    <property type="match status" value="1"/>
</dbReference>
<reference evidence="12" key="1">
    <citation type="journal article" date="2020" name="Cell">
        <title>Large-Scale Comparative Analyses of Tick Genomes Elucidate Their Genetic Diversity and Vector Capacities.</title>
        <authorList>
            <consortium name="Tick Genome and Microbiome Consortium (TIGMIC)"/>
            <person name="Jia N."/>
            <person name="Wang J."/>
            <person name="Shi W."/>
            <person name="Du L."/>
            <person name="Sun Y."/>
            <person name="Zhan W."/>
            <person name="Jiang J.F."/>
            <person name="Wang Q."/>
            <person name="Zhang B."/>
            <person name="Ji P."/>
            <person name="Bell-Sakyi L."/>
            <person name="Cui X.M."/>
            <person name="Yuan T.T."/>
            <person name="Jiang B.G."/>
            <person name="Yang W.F."/>
            <person name="Lam T.T."/>
            <person name="Chang Q.C."/>
            <person name="Ding S.J."/>
            <person name="Wang X.J."/>
            <person name="Zhu J.G."/>
            <person name="Ruan X.D."/>
            <person name="Zhao L."/>
            <person name="Wei J.T."/>
            <person name="Ye R.Z."/>
            <person name="Que T.C."/>
            <person name="Du C.H."/>
            <person name="Zhou Y.H."/>
            <person name="Cheng J.X."/>
            <person name="Dai P.F."/>
            <person name="Guo W.B."/>
            <person name="Han X.H."/>
            <person name="Huang E.J."/>
            <person name="Li L.F."/>
            <person name="Wei W."/>
            <person name="Gao Y.C."/>
            <person name="Liu J.Z."/>
            <person name="Shao H.Z."/>
            <person name="Wang X."/>
            <person name="Wang C.C."/>
            <person name="Yang T.C."/>
            <person name="Huo Q.B."/>
            <person name="Li W."/>
            <person name="Chen H.Y."/>
            <person name="Chen S.E."/>
            <person name="Zhou L.G."/>
            <person name="Ni X.B."/>
            <person name="Tian J.H."/>
            <person name="Sheng Y."/>
            <person name="Liu T."/>
            <person name="Pan Y.S."/>
            <person name="Xia L.Y."/>
            <person name="Li J."/>
            <person name="Zhao F."/>
            <person name="Cao W.C."/>
        </authorList>
    </citation>
    <scope>NUCLEOTIDE SEQUENCE</scope>
    <source>
        <strain evidence="12">Rsan-2018</strain>
    </source>
</reference>
<dbReference type="PROSITE" id="PS51044">
    <property type="entry name" value="ZF_SP_RING"/>
    <property type="match status" value="1"/>
</dbReference>
<evidence type="ECO:0000259" key="11">
    <source>
        <dbReference type="PROSITE" id="PS51466"/>
    </source>
</evidence>
<dbReference type="InterPro" id="IPR023321">
    <property type="entry name" value="PINIT"/>
</dbReference>
<dbReference type="GO" id="GO:0003712">
    <property type="term" value="F:transcription coregulator activity"/>
    <property type="evidence" value="ECO:0007669"/>
    <property type="project" value="TreeGrafter"/>
</dbReference>
<keyword evidence="7" id="KW-0862">Zinc</keyword>
<evidence type="ECO:0000256" key="9">
    <source>
        <dbReference type="SAM" id="MobiDB-lite"/>
    </source>
</evidence>
<dbReference type="InterPro" id="IPR013083">
    <property type="entry name" value="Znf_RING/FYVE/PHD"/>
</dbReference>
<sequence>MSRARSSEHPLPYFKKEPFFEVLAELIPPMPLVNSGCEGLQNKRIFFRLEPQHVDAIRSSSTDNAGSSRESNVQVHLRFCLHDTKSERDDKYPFDLAVKVNGGYLALPAPIPYKAHGRATEWVHLPINVFSSCSPGPSTVNEVCVSWRPVSGRDYVVGLFLAKKLAATTILSGLRKLSAVITRTMIKKKAKRRATISDDVAITRFHVSLTCPLSRTRIKVPCRAQSCKHLDCFDGSNYLQVNERRPTWTCPVCGMRAPLSSLVVDQLFEDILANVPGDCDGVVLHEDGSWTPSSVAQRDGGTTTSAKPSSSTARSSTPPSGSSSSEQVGRSCKQPRIEVIDLTNCSSDNEED</sequence>
<keyword evidence="5 8" id="KW-0863">Zinc-finger</keyword>
<dbReference type="AlphaFoldDB" id="A0A9D4SVE2"/>
<keyword evidence="4" id="KW-0479">Metal-binding</keyword>
<dbReference type="InterPro" id="IPR004181">
    <property type="entry name" value="Znf_MIZ"/>
</dbReference>
<comment type="similarity">
    <text evidence="2">Belongs to the PIAS family.</text>
</comment>
<keyword evidence="13" id="KW-1185">Reference proteome</keyword>